<dbReference type="PANTHER" id="PTHR24258">
    <property type="entry name" value="SERINE PROTEASE-RELATED"/>
    <property type="match status" value="1"/>
</dbReference>
<reference evidence="2" key="1">
    <citation type="submission" date="2021-06" db="EMBL/GenBank/DDBJ databases">
        <title>Parelaphostrongylus tenuis whole genome reference sequence.</title>
        <authorList>
            <person name="Garwood T.J."/>
            <person name="Larsen P.A."/>
            <person name="Fountain-Jones N.M."/>
            <person name="Garbe J.R."/>
            <person name="Macchietto M.G."/>
            <person name="Kania S.A."/>
            <person name="Gerhold R.W."/>
            <person name="Richards J.E."/>
            <person name="Wolf T.M."/>
        </authorList>
    </citation>
    <scope>NUCLEOTIDE SEQUENCE</scope>
    <source>
        <strain evidence="2">MNPRO001-30</strain>
        <tissue evidence="2">Meninges</tissue>
    </source>
</reference>
<feature type="compositionally biased region" description="Polar residues" evidence="1">
    <location>
        <begin position="727"/>
        <end position="736"/>
    </location>
</feature>
<keyword evidence="3" id="KW-1185">Reference proteome</keyword>
<feature type="compositionally biased region" description="Low complexity" evidence="1">
    <location>
        <begin position="739"/>
        <end position="761"/>
    </location>
</feature>
<protein>
    <submittedName>
        <fullName evidence="2">Uncharacterized protein</fullName>
    </submittedName>
</protein>
<feature type="region of interest" description="Disordered" evidence="1">
    <location>
        <begin position="699"/>
        <end position="761"/>
    </location>
</feature>
<name>A0AAD5QGN0_PARTN</name>
<feature type="region of interest" description="Disordered" evidence="1">
    <location>
        <begin position="347"/>
        <end position="366"/>
    </location>
</feature>
<feature type="compositionally biased region" description="Polar residues" evidence="1">
    <location>
        <begin position="534"/>
        <end position="544"/>
    </location>
</feature>
<proteinExistence type="predicted"/>
<feature type="region of interest" description="Disordered" evidence="1">
    <location>
        <begin position="1"/>
        <end position="75"/>
    </location>
</feature>
<dbReference type="EMBL" id="JAHQIW010000299">
    <property type="protein sequence ID" value="KAJ1347275.1"/>
    <property type="molecule type" value="Genomic_DNA"/>
</dbReference>
<evidence type="ECO:0000256" key="1">
    <source>
        <dbReference type="SAM" id="MobiDB-lite"/>
    </source>
</evidence>
<feature type="compositionally biased region" description="Acidic residues" evidence="1">
    <location>
        <begin position="59"/>
        <end position="68"/>
    </location>
</feature>
<evidence type="ECO:0000313" key="2">
    <source>
        <dbReference type="EMBL" id="KAJ1347275.1"/>
    </source>
</evidence>
<accession>A0AAD5QGN0</accession>
<organism evidence="2 3">
    <name type="scientific">Parelaphostrongylus tenuis</name>
    <name type="common">Meningeal worm</name>
    <dbReference type="NCBI Taxonomy" id="148309"/>
    <lineage>
        <taxon>Eukaryota</taxon>
        <taxon>Metazoa</taxon>
        <taxon>Ecdysozoa</taxon>
        <taxon>Nematoda</taxon>
        <taxon>Chromadorea</taxon>
        <taxon>Rhabditida</taxon>
        <taxon>Rhabditina</taxon>
        <taxon>Rhabditomorpha</taxon>
        <taxon>Strongyloidea</taxon>
        <taxon>Metastrongylidae</taxon>
        <taxon>Parelaphostrongylus</taxon>
    </lineage>
</organism>
<dbReference type="Proteomes" id="UP001196413">
    <property type="component" value="Unassembled WGS sequence"/>
</dbReference>
<feature type="compositionally biased region" description="Acidic residues" evidence="1">
    <location>
        <begin position="12"/>
        <end position="22"/>
    </location>
</feature>
<dbReference type="AlphaFoldDB" id="A0AAD5QGN0"/>
<feature type="compositionally biased region" description="Polar residues" evidence="1">
    <location>
        <begin position="29"/>
        <end position="38"/>
    </location>
</feature>
<feature type="region of interest" description="Disordered" evidence="1">
    <location>
        <begin position="289"/>
        <end position="310"/>
    </location>
</feature>
<feature type="compositionally biased region" description="Low complexity" evidence="1">
    <location>
        <begin position="699"/>
        <end position="710"/>
    </location>
</feature>
<feature type="region of interest" description="Disordered" evidence="1">
    <location>
        <begin position="529"/>
        <end position="559"/>
    </location>
</feature>
<comment type="caution">
    <text evidence="2">The sequence shown here is derived from an EMBL/GenBank/DDBJ whole genome shotgun (WGS) entry which is preliminary data.</text>
</comment>
<gene>
    <name evidence="2" type="ORF">KIN20_002297</name>
</gene>
<sequence>MCRGVLQPSTEADSDNSTDYDDVFASAVPESNTGQQCASVAPHVPPVRRVSTSSSATTEPDDASESDSDSQPSRHHAVELVDAAAGYASVYESSAPNVDDATAFDEAGTNEGSSPRNSIISTRCKDMDSVGCCAQLEIEHKAVVSPVAVEVTCTFEQTSVNGEAGKAINSICDVQETEDAVKSIFDGDDEEEEPQYPTLVFVPGKNGAMVASAGLTSAREATLASTSINTTNEEASRATGAISDVDVGENASVAPGDVSDEQLLRESFVEEPILEEKLAIEKAVEAPCNVDERPSTESSSNAVQLDEDDDDDVVVVSCPETSKELKSSCSISRPDASHVISPITVAIPDRKTPTPLPSPKTSMNAEHGSFVQPSAVHSFKVSPVSSSANVSVFSSSSPVSGGITLGAPVVSQGGVHQIYNRFQQPSFANASVLQQQQTYHQAQAQQRPLSQQHLFQQQLAAQQQMALQQQQQQILAQQQLEIQQQRERERDREISLQKERDLQQHRERELQQHLQQQILQQQQQKETAAASRVVKSQTSATAQSPAPHPATPTSQQAALAAQASFQMQLQQMQMLQMATRDPVAYLQQMSQTFGQPVATALLAQIQALQLPTSQAQQFLIELQRQQIKAQQEASSTTSSSPQPIHQERERLLKESQLRAMREREVLHQQQAQSTQQQQQAAALYAYRLTQQQLLSQQSSAQTSPSIPQSSVAVGVGSVPQERKGTAVPSQPHSLENATHAVVPSSSAIPSPSGASSSGHSADVAKAFKMARGSLPLYRVSAAYPPRQVWYQFDDSEGMDGL</sequence>
<evidence type="ECO:0000313" key="3">
    <source>
        <dbReference type="Proteomes" id="UP001196413"/>
    </source>
</evidence>
<dbReference type="PANTHER" id="PTHR24258:SF116">
    <property type="entry name" value="FI16631P1-RELATED"/>
    <property type="match status" value="1"/>
</dbReference>